<dbReference type="PANTHER" id="PTHR15672:SF8">
    <property type="entry name" value="PROTEIN ENCORE"/>
    <property type="match status" value="1"/>
</dbReference>
<feature type="region of interest" description="Disordered" evidence="2">
    <location>
        <begin position="112"/>
        <end position="183"/>
    </location>
</feature>
<evidence type="ECO:0000256" key="2">
    <source>
        <dbReference type="SAM" id="MobiDB-lite"/>
    </source>
</evidence>
<dbReference type="PROSITE" id="PS51673">
    <property type="entry name" value="SUZ"/>
    <property type="match status" value="1"/>
</dbReference>
<dbReference type="InterPro" id="IPR036867">
    <property type="entry name" value="R3H_dom_sf"/>
</dbReference>
<feature type="region of interest" description="Disordered" evidence="2">
    <location>
        <begin position="361"/>
        <end position="476"/>
    </location>
</feature>
<dbReference type="CDD" id="cd02642">
    <property type="entry name" value="R3H_encore_like"/>
    <property type="match status" value="1"/>
</dbReference>
<dbReference type="InterPro" id="IPR051937">
    <property type="entry name" value="R3H_domain_containing"/>
</dbReference>
<dbReference type="InterPro" id="IPR001374">
    <property type="entry name" value="R3H_dom"/>
</dbReference>
<gene>
    <name evidence="5" type="ORF">BGW36DRAFT_319223</name>
</gene>
<keyword evidence="6" id="KW-1185">Reference proteome</keyword>
<evidence type="ECO:0000259" key="4">
    <source>
        <dbReference type="PROSITE" id="PS51673"/>
    </source>
</evidence>
<dbReference type="GO" id="GO:0003676">
    <property type="term" value="F:nucleic acid binding"/>
    <property type="evidence" value="ECO:0007669"/>
    <property type="project" value="UniProtKB-UniRule"/>
</dbReference>
<feature type="region of interest" description="Disordered" evidence="2">
    <location>
        <begin position="27"/>
        <end position="71"/>
    </location>
</feature>
<dbReference type="Pfam" id="PF01424">
    <property type="entry name" value="R3H"/>
    <property type="match status" value="1"/>
</dbReference>
<feature type="domain" description="R3H" evidence="3">
    <location>
        <begin position="267"/>
        <end position="330"/>
    </location>
</feature>
<sequence length="790" mass="85471">MMTSKTSGLGASRPSFAKIAAMAVPPKPQNDTFIRDETEIPAAGELKSPPISHMSSTTLPSQSGQDGLTNIPLDGVIQGLENGVEGLSINQHGSEGSESSDEGRATRLLQREASFDDDQTHLSNSSTKPTSFDSKSMVSVTTFAMDEKDSLRPDDSASVQAADEDESLPGAASGATNSLAGSEAGARGFRDQFREGNPYKIRGLVPTSIQRFPDGDIRVAGTIPPDSVSNNFVVPTQADFQSEQIFNGYPLEPDEKLLEAMSSPKDRLLLLQLEEKIRNFIQDSKEQSLELPPSNAFGRLLAHKLGDYYHLTHFVDNNATSVRLHRTPFCRLPTPLSFLRPVNPIHTPSPNAPAMKIMRRNDQGAERPSAGGSTAASSSVPSKTASESGGDSFNDDDHTGSSVGATPVKDRSAMTREERAAKYQEVRERIFRDFPESQAEESPGGDIGANISRSSSSSGRKKNLRQKTPHDDSFQARSQFNAYYPGMPYTPGPMQMPNGSGYNQSPYMVGPGASPPAMNYPQSTHNPTAYQNMNNVPQYQMNMAHMAQGNSWQASTAPQQSPYSGYAVLNQPPPMLGHAQTRSPSTMNNFPLPNFAQSTPTASPSWTGQPYQGNYSQSPQRSAPIHWQNYSAPSMATNTNPYSYGQPPNQHYPSPTQNMVNHPIPGSYNRPTFNPQTRSFVPGGNTVMGRYPNKAMPHTANVAYGNPQPASQHQWSGYMESNSQSLAHVSPLLSNRNNSNISGPNSMTRVAPAGSNDSIAKWGTPAHLPPKPPPSEVLSEFESPKSRSLG</sequence>
<dbReference type="PROSITE" id="PS51061">
    <property type="entry name" value="R3H"/>
    <property type="match status" value="1"/>
</dbReference>
<feature type="compositionally biased region" description="Polar residues" evidence="2">
    <location>
        <begin position="121"/>
        <end position="142"/>
    </location>
</feature>
<accession>A0AAD4PZW4</accession>
<dbReference type="GeneID" id="70242898"/>
<dbReference type="EMBL" id="JAJTJA010000006">
    <property type="protein sequence ID" value="KAH8697022.1"/>
    <property type="molecule type" value="Genomic_DNA"/>
</dbReference>
<proteinExistence type="predicted"/>
<feature type="compositionally biased region" description="Low complexity" evidence="2">
    <location>
        <begin position="368"/>
        <end position="388"/>
    </location>
</feature>
<dbReference type="Proteomes" id="UP001201262">
    <property type="component" value="Unassembled WGS sequence"/>
</dbReference>
<dbReference type="Pfam" id="PF12752">
    <property type="entry name" value="SUZ"/>
    <property type="match status" value="1"/>
</dbReference>
<protein>
    <submittedName>
        <fullName evidence="5">R3H domain protein</fullName>
    </submittedName>
</protein>
<feature type="compositionally biased region" description="Polar residues" evidence="2">
    <location>
        <begin position="734"/>
        <end position="748"/>
    </location>
</feature>
<feature type="compositionally biased region" description="Basic and acidic residues" evidence="2">
    <location>
        <begin position="145"/>
        <end position="155"/>
    </location>
</feature>
<evidence type="ECO:0000256" key="1">
    <source>
        <dbReference type="ARBA" id="ARBA00022553"/>
    </source>
</evidence>
<evidence type="ECO:0000313" key="6">
    <source>
        <dbReference type="Proteomes" id="UP001201262"/>
    </source>
</evidence>
<feature type="region of interest" description="Disordered" evidence="2">
    <location>
        <begin position="734"/>
        <end position="790"/>
    </location>
</feature>
<feature type="region of interest" description="Disordered" evidence="2">
    <location>
        <begin position="597"/>
        <end position="621"/>
    </location>
</feature>
<name>A0AAD4PZW4_9EURO</name>
<organism evidence="5 6">
    <name type="scientific">Talaromyces proteolyticus</name>
    <dbReference type="NCBI Taxonomy" id="1131652"/>
    <lineage>
        <taxon>Eukaryota</taxon>
        <taxon>Fungi</taxon>
        <taxon>Dikarya</taxon>
        <taxon>Ascomycota</taxon>
        <taxon>Pezizomycotina</taxon>
        <taxon>Eurotiomycetes</taxon>
        <taxon>Eurotiomycetidae</taxon>
        <taxon>Eurotiales</taxon>
        <taxon>Trichocomaceae</taxon>
        <taxon>Talaromyces</taxon>
        <taxon>Talaromyces sect. Bacilispori</taxon>
    </lineage>
</organism>
<dbReference type="InterPro" id="IPR024771">
    <property type="entry name" value="SUZ"/>
</dbReference>
<dbReference type="GO" id="GO:0006012">
    <property type="term" value="P:galactose metabolic process"/>
    <property type="evidence" value="ECO:0007669"/>
    <property type="project" value="TreeGrafter"/>
</dbReference>
<reference evidence="5" key="1">
    <citation type="submission" date="2021-12" db="EMBL/GenBank/DDBJ databases">
        <title>Convergent genome expansion in fungi linked to evolution of root-endophyte symbiosis.</title>
        <authorList>
            <consortium name="DOE Joint Genome Institute"/>
            <person name="Ke Y.-H."/>
            <person name="Bonito G."/>
            <person name="Liao H.-L."/>
            <person name="Looney B."/>
            <person name="Rojas-Flechas A."/>
            <person name="Nash J."/>
            <person name="Hameed K."/>
            <person name="Schadt C."/>
            <person name="Martin F."/>
            <person name="Crous P.W."/>
            <person name="Miettinen O."/>
            <person name="Magnuson J.K."/>
            <person name="Labbe J."/>
            <person name="Jacobson D."/>
            <person name="Doktycz M.J."/>
            <person name="Veneault-Fourrey C."/>
            <person name="Kuo A."/>
            <person name="Mondo S."/>
            <person name="Calhoun S."/>
            <person name="Riley R."/>
            <person name="Ohm R."/>
            <person name="LaButti K."/>
            <person name="Andreopoulos B."/>
            <person name="Pangilinan J."/>
            <person name="Nolan M."/>
            <person name="Tritt A."/>
            <person name="Clum A."/>
            <person name="Lipzen A."/>
            <person name="Daum C."/>
            <person name="Barry K."/>
            <person name="Grigoriev I.V."/>
            <person name="Vilgalys R."/>
        </authorList>
    </citation>
    <scope>NUCLEOTIDE SEQUENCE</scope>
    <source>
        <strain evidence="5">PMI_201</strain>
    </source>
</reference>
<feature type="compositionally biased region" description="Basic and acidic residues" evidence="2">
    <location>
        <begin position="408"/>
        <end position="435"/>
    </location>
</feature>
<feature type="domain" description="SUZ" evidence="4">
    <location>
        <begin position="331"/>
        <end position="435"/>
    </location>
</feature>
<keyword evidence="1" id="KW-0597">Phosphoprotein</keyword>
<dbReference type="SUPFAM" id="SSF82708">
    <property type="entry name" value="R3H domain"/>
    <property type="match status" value="1"/>
</dbReference>
<dbReference type="RefSeq" id="XP_046071723.1">
    <property type="nucleotide sequence ID" value="XM_046212611.1"/>
</dbReference>
<comment type="caution">
    <text evidence="5">The sequence shown here is derived from an EMBL/GenBank/DDBJ whole genome shotgun (WGS) entry which is preliminary data.</text>
</comment>
<feature type="compositionally biased region" description="Polar residues" evidence="2">
    <location>
        <begin position="53"/>
        <end position="68"/>
    </location>
</feature>
<dbReference type="PANTHER" id="PTHR15672">
    <property type="entry name" value="CAMP-REGULATED PHOSPHOPROTEIN 21 RELATED R3H DOMAIN CONTAINING PROTEIN"/>
    <property type="match status" value="1"/>
</dbReference>
<dbReference type="Gene3D" id="3.30.1370.50">
    <property type="entry name" value="R3H-like domain"/>
    <property type="match status" value="1"/>
</dbReference>
<dbReference type="AlphaFoldDB" id="A0AAD4PZW4"/>
<evidence type="ECO:0000259" key="3">
    <source>
        <dbReference type="PROSITE" id="PS51061"/>
    </source>
</evidence>
<evidence type="ECO:0000313" key="5">
    <source>
        <dbReference type="EMBL" id="KAH8697022.1"/>
    </source>
</evidence>